<dbReference type="STRING" id="230819.A0A5C3KR27"/>
<keyword evidence="2" id="KW-1185">Reference proteome</keyword>
<sequence>MLGENGLPMWMPKPTSLPEDRIAEGIVPGDVGLLTEDGTSFHYLFNIWRDRQTLEEAHVPGGRDFLPAPERVLQAPAEEFLTGMGTILEGAAEERVYMSDSPPPHCNLHYGWCEEEGAVLVTPFGAHVDSLADRTVLEPFIKHNCRRLYQVAKNKGGIRTAPLYIVTGCVKTSSWAMAAYRTSKKRPTAAGATMAPVAKLQNVLKSQESERTSFGYQWTSKSNGTSAHSGPNFCSSASDDRNQCLFIRGYRLSAFLDDEASSGQCITVASDEKGSNPAHYGSVSSLKGAESASGLFRSTATSNKESFQLDAMPQQRSLNPGECINGFMSSPEANRIINQVNRNFAHPPVSCIPALQSVTPY</sequence>
<accession>A0A5C3KR27</accession>
<evidence type="ECO:0000313" key="2">
    <source>
        <dbReference type="Proteomes" id="UP000307440"/>
    </source>
</evidence>
<gene>
    <name evidence="1" type="ORF">FA15DRAFT_498410</name>
</gene>
<proteinExistence type="predicted"/>
<protein>
    <submittedName>
        <fullName evidence="1">Uncharacterized protein</fullName>
    </submittedName>
</protein>
<dbReference type="EMBL" id="ML210231">
    <property type="protein sequence ID" value="TFK22846.1"/>
    <property type="molecule type" value="Genomic_DNA"/>
</dbReference>
<dbReference type="Proteomes" id="UP000307440">
    <property type="component" value="Unassembled WGS sequence"/>
</dbReference>
<dbReference type="AlphaFoldDB" id="A0A5C3KR27"/>
<evidence type="ECO:0000313" key="1">
    <source>
        <dbReference type="EMBL" id="TFK22846.1"/>
    </source>
</evidence>
<dbReference type="OrthoDB" id="3222453at2759"/>
<reference evidence="1 2" key="1">
    <citation type="journal article" date="2019" name="Nat. Ecol. Evol.">
        <title>Megaphylogeny resolves global patterns of mushroom evolution.</title>
        <authorList>
            <person name="Varga T."/>
            <person name="Krizsan K."/>
            <person name="Foldi C."/>
            <person name="Dima B."/>
            <person name="Sanchez-Garcia M."/>
            <person name="Sanchez-Ramirez S."/>
            <person name="Szollosi G.J."/>
            <person name="Szarkandi J.G."/>
            <person name="Papp V."/>
            <person name="Albert L."/>
            <person name="Andreopoulos W."/>
            <person name="Angelini C."/>
            <person name="Antonin V."/>
            <person name="Barry K.W."/>
            <person name="Bougher N.L."/>
            <person name="Buchanan P."/>
            <person name="Buyck B."/>
            <person name="Bense V."/>
            <person name="Catcheside P."/>
            <person name="Chovatia M."/>
            <person name="Cooper J."/>
            <person name="Damon W."/>
            <person name="Desjardin D."/>
            <person name="Finy P."/>
            <person name="Geml J."/>
            <person name="Haridas S."/>
            <person name="Hughes K."/>
            <person name="Justo A."/>
            <person name="Karasinski D."/>
            <person name="Kautmanova I."/>
            <person name="Kiss B."/>
            <person name="Kocsube S."/>
            <person name="Kotiranta H."/>
            <person name="LaButti K.M."/>
            <person name="Lechner B.E."/>
            <person name="Liimatainen K."/>
            <person name="Lipzen A."/>
            <person name="Lukacs Z."/>
            <person name="Mihaltcheva S."/>
            <person name="Morgado L.N."/>
            <person name="Niskanen T."/>
            <person name="Noordeloos M.E."/>
            <person name="Ohm R.A."/>
            <person name="Ortiz-Santana B."/>
            <person name="Ovrebo C."/>
            <person name="Racz N."/>
            <person name="Riley R."/>
            <person name="Savchenko A."/>
            <person name="Shiryaev A."/>
            <person name="Soop K."/>
            <person name="Spirin V."/>
            <person name="Szebenyi C."/>
            <person name="Tomsovsky M."/>
            <person name="Tulloss R.E."/>
            <person name="Uehling J."/>
            <person name="Grigoriev I.V."/>
            <person name="Vagvolgyi C."/>
            <person name="Papp T."/>
            <person name="Martin F.M."/>
            <person name="Miettinen O."/>
            <person name="Hibbett D.S."/>
            <person name="Nagy L.G."/>
        </authorList>
    </citation>
    <scope>NUCLEOTIDE SEQUENCE [LARGE SCALE GENOMIC DNA]</scope>
    <source>
        <strain evidence="1 2">CBS 121175</strain>
    </source>
</reference>
<name>A0A5C3KR27_COPMA</name>
<organism evidence="1 2">
    <name type="scientific">Coprinopsis marcescibilis</name>
    <name type="common">Agaric fungus</name>
    <name type="synonym">Psathyrella marcescibilis</name>
    <dbReference type="NCBI Taxonomy" id="230819"/>
    <lineage>
        <taxon>Eukaryota</taxon>
        <taxon>Fungi</taxon>
        <taxon>Dikarya</taxon>
        <taxon>Basidiomycota</taxon>
        <taxon>Agaricomycotina</taxon>
        <taxon>Agaricomycetes</taxon>
        <taxon>Agaricomycetidae</taxon>
        <taxon>Agaricales</taxon>
        <taxon>Agaricineae</taxon>
        <taxon>Psathyrellaceae</taxon>
        <taxon>Coprinopsis</taxon>
    </lineage>
</organism>